<name>A0A9Q0YJ70_HOLLE</name>
<dbReference type="AlphaFoldDB" id="A0A9Q0YJ70"/>
<accession>A0A9Q0YJ70</accession>
<dbReference type="EMBL" id="JAIZAY010000023">
    <property type="protein sequence ID" value="KAJ8019756.1"/>
    <property type="molecule type" value="Genomic_DNA"/>
</dbReference>
<evidence type="ECO:0000313" key="1">
    <source>
        <dbReference type="EMBL" id="KAJ8019756.1"/>
    </source>
</evidence>
<dbReference type="Proteomes" id="UP001152320">
    <property type="component" value="Chromosome 23"/>
</dbReference>
<keyword evidence="2" id="KW-1185">Reference proteome</keyword>
<comment type="caution">
    <text evidence="1">The sequence shown here is derived from an EMBL/GenBank/DDBJ whole genome shotgun (WGS) entry which is preliminary data.</text>
</comment>
<dbReference type="OrthoDB" id="10063846at2759"/>
<reference evidence="1" key="1">
    <citation type="submission" date="2021-10" db="EMBL/GenBank/DDBJ databases">
        <title>Tropical sea cucumber genome reveals ecological adaptation and Cuvierian tubules defense mechanism.</title>
        <authorList>
            <person name="Chen T."/>
        </authorList>
    </citation>
    <scope>NUCLEOTIDE SEQUENCE</scope>
    <source>
        <strain evidence="1">Nanhai2018</strain>
        <tissue evidence="1">Muscle</tissue>
    </source>
</reference>
<evidence type="ECO:0000313" key="2">
    <source>
        <dbReference type="Proteomes" id="UP001152320"/>
    </source>
</evidence>
<sequence length="85" mass="9443">MAADVKENVEKLKSSQPGISVTLDESTDITDIAQLSIFVRFLDEEVQEFRKELLGIDPLITTTGRTYLLRSLPCLEGVKFHSSTG</sequence>
<gene>
    <name evidence="1" type="ORF">HOLleu_41470</name>
</gene>
<proteinExistence type="predicted"/>
<protein>
    <submittedName>
        <fullName evidence="1">Uncharacterized protein</fullName>
    </submittedName>
</protein>
<organism evidence="1 2">
    <name type="scientific">Holothuria leucospilota</name>
    <name type="common">Black long sea cucumber</name>
    <name type="synonym">Mertensiothuria leucospilota</name>
    <dbReference type="NCBI Taxonomy" id="206669"/>
    <lineage>
        <taxon>Eukaryota</taxon>
        <taxon>Metazoa</taxon>
        <taxon>Echinodermata</taxon>
        <taxon>Eleutherozoa</taxon>
        <taxon>Echinozoa</taxon>
        <taxon>Holothuroidea</taxon>
        <taxon>Aspidochirotacea</taxon>
        <taxon>Aspidochirotida</taxon>
        <taxon>Holothuriidae</taxon>
        <taxon>Holothuria</taxon>
    </lineage>
</organism>